<dbReference type="Proteomes" id="UP000321291">
    <property type="component" value="Chromosome"/>
</dbReference>
<dbReference type="EMBL" id="CP042434">
    <property type="protein sequence ID" value="QEC72573.1"/>
    <property type="molecule type" value="Genomic_DNA"/>
</dbReference>
<accession>A0A5B8VN18</accession>
<dbReference type="KEGG" id="agi:FSB73_13680"/>
<name>A0A5B8VN18_9BACT</name>
<organism evidence="1 2">
    <name type="scientific">Arachidicoccus ginsenosidivorans</name>
    <dbReference type="NCBI Taxonomy" id="496057"/>
    <lineage>
        <taxon>Bacteria</taxon>
        <taxon>Pseudomonadati</taxon>
        <taxon>Bacteroidota</taxon>
        <taxon>Chitinophagia</taxon>
        <taxon>Chitinophagales</taxon>
        <taxon>Chitinophagaceae</taxon>
        <taxon>Arachidicoccus</taxon>
    </lineage>
</organism>
<dbReference type="OrthoDB" id="769130at2"/>
<sequence length="60" mass="6724">MKIIALHIKQNTANDTKLRGMVVQFERLIGELNSKDLPAATVGFINKEIEQVNRTEKSGN</sequence>
<keyword evidence="2" id="KW-1185">Reference proteome</keyword>
<protein>
    <submittedName>
        <fullName evidence="1">Uncharacterized protein</fullName>
    </submittedName>
</protein>
<gene>
    <name evidence="1" type="ORF">FSB73_13680</name>
</gene>
<reference evidence="1 2" key="1">
    <citation type="journal article" date="2017" name="Int. J. Syst. Evol. Microbiol.">
        <title>Arachidicoccus ginsenosidivorans sp. nov., with ginsenoside-converting activity isolated from ginseng cultivating soil.</title>
        <authorList>
            <person name="Siddiqi M.Z."/>
            <person name="Aslam Z."/>
            <person name="Im W.T."/>
        </authorList>
    </citation>
    <scope>NUCLEOTIDE SEQUENCE [LARGE SCALE GENOMIC DNA]</scope>
    <source>
        <strain evidence="1 2">Gsoil 809</strain>
    </source>
</reference>
<dbReference type="AlphaFoldDB" id="A0A5B8VN18"/>
<evidence type="ECO:0000313" key="1">
    <source>
        <dbReference type="EMBL" id="QEC72573.1"/>
    </source>
</evidence>
<dbReference type="RefSeq" id="WP_146783236.1">
    <property type="nucleotide sequence ID" value="NZ_CP042434.1"/>
</dbReference>
<proteinExistence type="predicted"/>
<evidence type="ECO:0000313" key="2">
    <source>
        <dbReference type="Proteomes" id="UP000321291"/>
    </source>
</evidence>